<comment type="caution">
    <text evidence="2">The sequence shown here is derived from an EMBL/GenBank/DDBJ whole genome shotgun (WGS) entry which is preliminary data.</text>
</comment>
<evidence type="ECO:0000259" key="1">
    <source>
        <dbReference type="Pfam" id="PF22552"/>
    </source>
</evidence>
<keyword evidence="3" id="KW-1185">Reference proteome</keyword>
<name>A0A7K0C6P3_9ACTN</name>
<reference evidence="2 3" key="1">
    <citation type="submission" date="2019-10" db="EMBL/GenBank/DDBJ databases">
        <title>Actinomadura rubteroloni sp. nov. and Actinomadura macrotermitis sp. nov., isolated from the gut of fungus growing-termite Macrotermes natalensis.</title>
        <authorList>
            <person name="Benndorf R."/>
            <person name="Martin K."/>
            <person name="Kuefner M."/>
            <person name="De Beer W."/>
            <person name="Kaster A.-K."/>
            <person name="Vollmers J."/>
            <person name="Poulsen M."/>
            <person name="Beemelmanns C."/>
        </authorList>
    </citation>
    <scope>NUCLEOTIDE SEQUENCE [LARGE SCALE GENOMIC DNA]</scope>
    <source>
        <strain evidence="2 3">RB68</strain>
    </source>
</reference>
<dbReference type="InterPro" id="IPR054344">
    <property type="entry name" value="TY-Chap_N"/>
</dbReference>
<gene>
    <name evidence="2" type="ORF">ACRB68_65730</name>
</gene>
<dbReference type="OrthoDB" id="3477487at2"/>
<dbReference type="Pfam" id="PF22552">
    <property type="entry name" value="TY-Chap3"/>
    <property type="match status" value="1"/>
</dbReference>
<accession>A0A7K0C6P3</accession>
<dbReference type="RefSeq" id="WP_153539557.1">
    <property type="nucleotide sequence ID" value="NZ_WEGH01000005.1"/>
</dbReference>
<proteinExistence type="predicted"/>
<organism evidence="2 3">
    <name type="scientific">Actinomadura macrotermitis</name>
    <dbReference type="NCBI Taxonomy" id="2585200"/>
    <lineage>
        <taxon>Bacteria</taxon>
        <taxon>Bacillati</taxon>
        <taxon>Actinomycetota</taxon>
        <taxon>Actinomycetes</taxon>
        <taxon>Streptosporangiales</taxon>
        <taxon>Thermomonosporaceae</taxon>
        <taxon>Actinomadura</taxon>
    </lineage>
</organism>
<feature type="domain" description="TY-Chap N-terminal" evidence="1">
    <location>
        <begin position="101"/>
        <end position="215"/>
    </location>
</feature>
<dbReference type="Proteomes" id="UP000487268">
    <property type="component" value="Unassembled WGS sequence"/>
</dbReference>
<evidence type="ECO:0000313" key="2">
    <source>
        <dbReference type="EMBL" id="MQY08464.1"/>
    </source>
</evidence>
<protein>
    <recommendedName>
        <fullName evidence="1">TY-Chap N-terminal domain-containing protein</fullName>
    </recommendedName>
</protein>
<dbReference type="EMBL" id="WEGH01000005">
    <property type="protein sequence ID" value="MQY08464.1"/>
    <property type="molecule type" value="Genomic_DNA"/>
</dbReference>
<dbReference type="AlphaFoldDB" id="A0A7K0C6P3"/>
<sequence length="240" mass="26522">MSAQTWDDFAAALAGELAALTAGETLLAGGVRCDQRSDRLTVDTGDRRVETPWPLTTARYRELADLAVTALRGEDPATLGIRVLHEELRPEGGGDSMAALHWEAFAQALAEEFADLPHGALVVISERVGNRFAQFAQEDDRLYAEVTAACFMPEEQRTSPEGERAIEEAGWRSREGDNWWVELPWPGSSQTYRELAGMVTGVLGGVFGIAGPDALHYRAWNERDGNDEFELPRLRLPWQP</sequence>
<evidence type="ECO:0000313" key="3">
    <source>
        <dbReference type="Proteomes" id="UP000487268"/>
    </source>
</evidence>